<evidence type="ECO:0000313" key="3">
    <source>
        <dbReference type="EMBL" id="KAH7955556.1"/>
    </source>
</evidence>
<gene>
    <name evidence="3" type="ORF">HPB52_001283</name>
</gene>
<dbReference type="EMBL" id="JABSTV010001250">
    <property type="protein sequence ID" value="KAH7955556.1"/>
    <property type="molecule type" value="Genomic_DNA"/>
</dbReference>
<dbReference type="AlphaFoldDB" id="A0A9D4PTZ5"/>
<accession>A0A9D4PTZ5</accession>
<comment type="caution">
    <text evidence="3">The sequence shown here is derived from an EMBL/GenBank/DDBJ whole genome shotgun (WGS) entry which is preliminary data.</text>
</comment>
<protein>
    <recommendedName>
        <fullName evidence="2">CCHC-type domain-containing protein</fullName>
    </recommendedName>
</protein>
<name>A0A9D4PTZ5_RHISA</name>
<sequence length="117" mass="13513">MRGQTPLVLRTELYTPSPSPQPYKLLPRLQLQSQPVAYREASSRKSNLWQTPNRCPLCFHCVEAGHVLRRCPYRQMGLRWFSIHAPRPLPGQRPCEIEAYLRETEGQASLATDFHPT</sequence>
<evidence type="ECO:0000256" key="1">
    <source>
        <dbReference type="PROSITE-ProRule" id="PRU00047"/>
    </source>
</evidence>
<feature type="domain" description="CCHC-type" evidence="2">
    <location>
        <begin position="58"/>
        <end position="72"/>
    </location>
</feature>
<keyword evidence="1" id="KW-0479">Metal-binding</keyword>
<dbReference type="InterPro" id="IPR001878">
    <property type="entry name" value="Znf_CCHC"/>
</dbReference>
<dbReference type="InterPro" id="IPR036875">
    <property type="entry name" value="Znf_CCHC_sf"/>
</dbReference>
<evidence type="ECO:0000259" key="2">
    <source>
        <dbReference type="PROSITE" id="PS50158"/>
    </source>
</evidence>
<organism evidence="3 4">
    <name type="scientific">Rhipicephalus sanguineus</name>
    <name type="common">Brown dog tick</name>
    <name type="synonym">Ixodes sanguineus</name>
    <dbReference type="NCBI Taxonomy" id="34632"/>
    <lineage>
        <taxon>Eukaryota</taxon>
        <taxon>Metazoa</taxon>
        <taxon>Ecdysozoa</taxon>
        <taxon>Arthropoda</taxon>
        <taxon>Chelicerata</taxon>
        <taxon>Arachnida</taxon>
        <taxon>Acari</taxon>
        <taxon>Parasitiformes</taxon>
        <taxon>Ixodida</taxon>
        <taxon>Ixodoidea</taxon>
        <taxon>Ixodidae</taxon>
        <taxon>Rhipicephalinae</taxon>
        <taxon>Rhipicephalus</taxon>
        <taxon>Rhipicephalus</taxon>
    </lineage>
</organism>
<proteinExistence type="predicted"/>
<keyword evidence="1" id="KW-0862">Zinc</keyword>
<evidence type="ECO:0000313" key="4">
    <source>
        <dbReference type="Proteomes" id="UP000821837"/>
    </source>
</evidence>
<reference evidence="3" key="1">
    <citation type="journal article" date="2020" name="Cell">
        <title>Large-Scale Comparative Analyses of Tick Genomes Elucidate Their Genetic Diversity and Vector Capacities.</title>
        <authorList>
            <consortium name="Tick Genome and Microbiome Consortium (TIGMIC)"/>
            <person name="Jia N."/>
            <person name="Wang J."/>
            <person name="Shi W."/>
            <person name="Du L."/>
            <person name="Sun Y."/>
            <person name="Zhan W."/>
            <person name="Jiang J.F."/>
            <person name="Wang Q."/>
            <person name="Zhang B."/>
            <person name="Ji P."/>
            <person name="Bell-Sakyi L."/>
            <person name="Cui X.M."/>
            <person name="Yuan T.T."/>
            <person name="Jiang B.G."/>
            <person name="Yang W.F."/>
            <person name="Lam T.T."/>
            <person name="Chang Q.C."/>
            <person name="Ding S.J."/>
            <person name="Wang X.J."/>
            <person name="Zhu J.G."/>
            <person name="Ruan X.D."/>
            <person name="Zhao L."/>
            <person name="Wei J.T."/>
            <person name="Ye R.Z."/>
            <person name="Que T.C."/>
            <person name="Du C.H."/>
            <person name="Zhou Y.H."/>
            <person name="Cheng J.X."/>
            <person name="Dai P.F."/>
            <person name="Guo W.B."/>
            <person name="Han X.H."/>
            <person name="Huang E.J."/>
            <person name="Li L.F."/>
            <person name="Wei W."/>
            <person name="Gao Y.C."/>
            <person name="Liu J.Z."/>
            <person name="Shao H.Z."/>
            <person name="Wang X."/>
            <person name="Wang C.C."/>
            <person name="Yang T.C."/>
            <person name="Huo Q.B."/>
            <person name="Li W."/>
            <person name="Chen H.Y."/>
            <person name="Chen S.E."/>
            <person name="Zhou L.G."/>
            <person name="Ni X.B."/>
            <person name="Tian J.H."/>
            <person name="Sheng Y."/>
            <person name="Liu T."/>
            <person name="Pan Y.S."/>
            <person name="Xia L.Y."/>
            <person name="Li J."/>
            <person name="Zhao F."/>
            <person name="Cao W.C."/>
        </authorList>
    </citation>
    <scope>NUCLEOTIDE SEQUENCE</scope>
    <source>
        <strain evidence="3">Rsan-2018</strain>
    </source>
</reference>
<dbReference type="GO" id="GO:0003676">
    <property type="term" value="F:nucleic acid binding"/>
    <property type="evidence" value="ECO:0007669"/>
    <property type="project" value="InterPro"/>
</dbReference>
<dbReference type="VEuPathDB" id="VectorBase:RSAN_028485"/>
<dbReference type="Proteomes" id="UP000821837">
    <property type="component" value="Unassembled WGS sequence"/>
</dbReference>
<keyword evidence="4" id="KW-1185">Reference proteome</keyword>
<dbReference type="GO" id="GO:0008270">
    <property type="term" value="F:zinc ion binding"/>
    <property type="evidence" value="ECO:0007669"/>
    <property type="project" value="UniProtKB-KW"/>
</dbReference>
<reference evidence="3" key="2">
    <citation type="submission" date="2021-09" db="EMBL/GenBank/DDBJ databases">
        <authorList>
            <person name="Jia N."/>
            <person name="Wang J."/>
            <person name="Shi W."/>
            <person name="Du L."/>
            <person name="Sun Y."/>
            <person name="Zhan W."/>
            <person name="Jiang J."/>
            <person name="Wang Q."/>
            <person name="Zhang B."/>
            <person name="Ji P."/>
            <person name="Sakyi L.B."/>
            <person name="Cui X."/>
            <person name="Yuan T."/>
            <person name="Jiang B."/>
            <person name="Yang W."/>
            <person name="Lam T.T.-Y."/>
            <person name="Chang Q."/>
            <person name="Ding S."/>
            <person name="Wang X."/>
            <person name="Zhu J."/>
            <person name="Ruan X."/>
            <person name="Zhao L."/>
            <person name="Wei J."/>
            <person name="Que T."/>
            <person name="Du C."/>
            <person name="Cheng J."/>
            <person name="Dai P."/>
            <person name="Han X."/>
            <person name="Huang E."/>
            <person name="Gao Y."/>
            <person name="Liu J."/>
            <person name="Shao H."/>
            <person name="Ye R."/>
            <person name="Li L."/>
            <person name="Wei W."/>
            <person name="Wang X."/>
            <person name="Wang C."/>
            <person name="Huo Q."/>
            <person name="Li W."/>
            <person name="Guo W."/>
            <person name="Chen H."/>
            <person name="Chen S."/>
            <person name="Zhou L."/>
            <person name="Zhou L."/>
            <person name="Ni X."/>
            <person name="Tian J."/>
            <person name="Zhou Y."/>
            <person name="Sheng Y."/>
            <person name="Liu T."/>
            <person name="Pan Y."/>
            <person name="Xia L."/>
            <person name="Li J."/>
            <person name="Zhao F."/>
            <person name="Cao W."/>
        </authorList>
    </citation>
    <scope>NUCLEOTIDE SEQUENCE</scope>
    <source>
        <strain evidence="3">Rsan-2018</strain>
        <tissue evidence="3">Larvae</tissue>
    </source>
</reference>
<dbReference type="SUPFAM" id="SSF57756">
    <property type="entry name" value="Retrovirus zinc finger-like domains"/>
    <property type="match status" value="1"/>
</dbReference>
<keyword evidence="1" id="KW-0863">Zinc-finger</keyword>
<dbReference type="PROSITE" id="PS50158">
    <property type="entry name" value="ZF_CCHC"/>
    <property type="match status" value="1"/>
</dbReference>